<dbReference type="Gene3D" id="3.40.50.1010">
    <property type="entry name" value="5'-nuclease"/>
    <property type="match status" value="1"/>
</dbReference>
<dbReference type="GO" id="GO:0004540">
    <property type="term" value="F:RNA nuclease activity"/>
    <property type="evidence" value="ECO:0007669"/>
    <property type="project" value="InterPro"/>
</dbReference>
<accession>A0AAD1ZXS3</accession>
<sequence>MVQELRRAEVYVKTVEDKTQAADWALKRQMMHSVSRGVDWIVLVSDDSDFLEMLRKAREANLGTVVVGDQDRSLGRHAEKWVLWIRVENEEIKENDLELKSKIWREFGGRMEAFRRMELDDVKISSFSEVDEGYEEDYDWIGARLDQRDNANAQLTIGNCIIDDEEEEGDYLLDSEDEELEDAYF</sequence>
<evidence type="ECO:0000313" key="3">
    <source>
        <dbReference type="Proteomes" id="UP000834106"/>
    </source>
</evidence>
<dbReference type="AlphaFoldDB" id="A0AAD1ZXS3"/>
<keyword evidence="3" id="KW-1185">Reference proteome</keyword>
<name>A0AAD1ZXS3_9LAMI</name>
<dbReference type="PANTHER" id="PTHR35744">
    <property type="entry name" value="C2H2-TYPE DOMAIN-CONTAINING PROTEIN"/>
    <property type="match status" value="1"/>
</dbReference>
<protein>
    <recommendedName>
        <fullName evidence="1">NYN domain-containing protein</fullName>
    </recommendedName>
</protein>
<reference evidence="2" key="1">
    <citation type="submission" date="2023-05" db="EMBL/GenBank/DDBJ databases">
        <authorList>
            <person name="Huff M."/>
        </authorList>
    </citation>
    <scope>NUCLEOTIDE SEQUENCE</scope>
</reference>
<dbReference type="InterPro" id="IPR021139">
    <property type="entry name" value="NYN"/>
</dbReference>
<proteinExistence type="predicted"/>
<feature type="domain" description="NYN" evidence="1">
    <location>
        <begin position="10"/>
        <end position="68"/>
    </location>
</feature>
<evidence type="ECO:0000259" key="1">
    <source>
        <dbReference type="Pfam" id="PF01936"/>
    </source>
</evidence>
<organism evidence="2 3">
    <name type="scientific">Fraxinus pennsylvanica</name>
    <dbReference type="NCBI Taxonomy" id="56036"/>
    <lineage>
        <taxon>Eukaryota</taxon>
        <taxon>Viridiplantae</taxon>
        <taxon>Streptophyta</taxon>
        <taxon>Embryophyta</taxon>
        <taxon>Tracheophyta</taxon>
        <taxon>Spermatophyta</taxon>
        <taxon>Magnoliopsida</taxon>
        <taxon>eudicotyledons</taxon>
        <taxon>Gunneridae</taxon>
        <taxon>Pentapetalae</taxon>
        <taxon>asterids</taxon>
        <taxon>lamiids</taxon>
        <taxon>Lamiales</taxon>
        <taxon>Oleaceae</taxon>
        <taxon>Oleeae</taxon>
        <taxon>Fraxinus</taxon>
    </lineage>
</organism>
<gene>
    <name evidence="2" type="ORF">FPE_LOCUS25185</name>
</gene>
<dbReference type="EMBL" id="OU503050">
    <property type="protein sequence ID" value="CAI9777755.1"/>
    <property type="molecule type" value="Genomic_DNA"/>
</dbReference>
<dbReference type="PANTHER" id="PTHR35744:SF2">
    <property type="entry name" value="OS06G0166200 PROTEIN"/>
    <property type="match status" value="1"/>
</dbReference>
<dbReference type="Proteomes" id="UP000834106">
    <property type="component" value="Chromosome 15"/>
</dbReference>
<evidence type="ECO:0000313" key="2">
    <source>
        <dbReference type="EMBL" id="CAI9777755.1"/>
    </source>
</evidence>
<dbReference type="Pfam" id="PF01936">
    <property type="entry name" value="NYN"/>
    <property type="match status" value="1"/>
</dbReference>